<evidence type="ECO:0000256" key="4">
    <source>
        <dbReference type="ARBA" id="ARBA00022475"/>
    </source>
</evidence>
<comment type="caution">
    <text evidence="11">The sequence shown here is derived from an EMBL/GenBank/DDBJ whole genome shotgun (WGS) entry which is preliminary data.</text>
</comment>
<dbReference type="AlphaFoldDB" id="B4D6M0"/>
<dbReference type="PANTHER" id="PTHR42718">
    <property type="entry name" value="MAJOR FACILITATOR SUPERFAMILY MULTIDRUG TRANSPORTER MFSC"/>
    <property type="match status" value="1"/>
</dbReference>
<feature type="transmembrane region" description="Helical" evidence="9">
    <location>
        <begin position="94"/>
        <end position="121"/>
    </location>
</feature>
<dbReference type="InterPro" id="IPR004638">
    <property type="entry name" value="EmrB-like"/>
</dbReference>
<feature type="transmembrane region" description="Helical" evidence="9">
    <location>
        <begin position="182"/>
        <end position="202"/>
    </location>
</feature>
<dbReference type="GO" id="GO:0022857">
    <property type="term" value="F:transmembrane transporter activity"/>
    <property type="evidence" value="ECO:0007669"/>
    <property type="project" value="InterPro"/>
</dbReference>
<evidence type="ECO:0000256" key="6">
    <source>
        <dbReference type="ARBA" id="ARBA00022989"/>
    </source>
</evidence>
<keyword evidence="4" id="KW-1003">Cell membrane</keyword>
<dbReference type="InterPro" id="IPR020846">
    <property type="entry name" value="MFS_dom"/>
</dbReference>
<evidence type="ECO:0000256" key="1">
    <source>
        <dbReference type="ARBA" id="ARBA00004651"/>
    </source>
</evidence>
<dbReference type="Gene3D" id="1.20.1250.20">
    <property type="entry name" value="MFS general substrate transporter like domains"/>
    <property type="match status" value="1"/>
</dbReference>
<dbReference type="EMBL" id="ABVL01000016">
    <property type="protein sequence ID" value="EDY17821.1"/>
    <property type="molecule type" value="Genomic_DNA"/>
</dbReference>
<comment type="similarity">
    <text evidence="2">Belongs to the major facilitator superfamily. EmrB family.</text>
</comment>
<dbReference type="CDD" id="cd17503">
    <property type="entry name" value="MFS_LmrB_MDR_like"/>
    <property type="match status" value="1"/>
</dbReference>
<dbReference type="InParanoid" id="B4D6M0"/>
<evidence type="ECO:0000256" key="3">
    <source>
        <dbReference type="ARBA" id="ARBA00022448"/>
    </source>
</evidence>
<keyword evidence="5 9" id="KW-0812">Transmembrane</keyword>
<evidence type="ECO:0000256" key="7">
    <source>
        <dbReference type="ARBA" id="ARBA00023136"/>
    </source>
</evidence>
<organism evidence="11 12">
    <name type="scientific">Chthoniobacter flavus Ellin428</name>
    <dbReference type="NCBI Taxonomy" id="497964"/>
    <lineage>
        <taxon>Bacteria</taxon>
        <taxon>Pseudomonadati</taxon>
        <taxon>Verrucomicrobiota</taxon>
        <taxon>Spartobacteria</taxon>
        <taxon>Chthoniobacterales</taxon>
        <taxon>Chthoniobacteraceae</taxon>
        <taxon>Chthoniobacter</taxon>
    </lineage>
</organism>
<name>B4D6M0_9BACT</name>
<evidence type="ECO:0000313" key="11">
    <source>
        <dbReference type="EMBL" id="EDY17821.1"/>
    </source>
</evidence>
<evidence type="ECO:0000313" key="12">
    <source>
        <dbReference type="Proteomes" id="UP000005824"/>
    </source>
</evidence>
<gene>
    <name evidence="11" type="ORF">CfE428DRAFT_4560</name>
</gene>
<evidence type="ECO:0000256" key="8">
    <source>
        <dbReference type="SAM" id="MobiDB-lite"/>
    </source>
</evidence>
<feature type="compositionally biased region" description="Basic residues" evidence="8">
    <location>
        <begin position="425"/>
        <end position="436"/>
    </location>
</feature>
<protein>
    <submittedName>
        <fullName evidence="11">Drug resistance transporter, EmrB/QacA subfamily</fullName>
    </submittedName>
</protein>
<feature type="compositionally biased region" description="Low complexity" evidence="8">
    <location>
        <begin position="437"/>
        <end position="452"/>
    </location>
</feature>
<feature type="transmembrane region" description="Helical" evidence="9">
    <location>
        <begin position="245"/>
        <end position="267"/>
    </location>
</feature>
<feature type="transmembrane region" description="Helical" evidence="9">
    <location>
        <begin position="349"/>
        <end position="369"/>
    </location>
</feature>
<dbReference type="Pfam" id="PF07690">
    <property type="entry name" value="MFS_1"/>
    <property type="match status" value="1"/>
</dbReference>
<evidence type="ECO:0000259" key="10">
    <source>
        <dbReference type="PROSITE" id="PS50850"/>
    </source>
</evidence>
<keyword evidence="3" id="KW-0813">Transport</keyword>
<feature type="transmembrane region" description="Helical" evidence="9">
    <location>
        <begin position="288"/>
        <end position="308"/>
    </location>
</feature>
<reference evidence="11 12" key="1">
    <citation type="journal article" date="2011" name="J. Bacteriol.">
        <title>Genome sequence of Chthoniobacter flavus Ellin428, an aerobic heterotrophic soil bacterium.</title>
        <authorList>
            <person name="Kant R."/>
            <person name="van Passel M.W."/>
            <person name="Palva A."/>
            <person name="Lucas S."/>
            <person name="Lapidus A."/>
            <person name="Glavina Del Rio T."/>
            <person name="Dalin E."/>
            <person name="Tice H."/>
            <person name="Bruce D."/>
            <person name="Goodwin L."/>
            <person name="Pitluck S."/>
            <person name="Larimer F.W."/>
            <person name="Land M.L."/>
            <person name="Hauser L."/>
            <person name="Sangwan P."/>
            <person name="de Vos W.M."/>
            <person name="Janssen P.H."/>
            <person name="Smidt H."/>
        </authorList>
    </citation>
    <scope>NUCLEOTIDE SEQUENCE [LARGE SCALE GENOMIC DNA]</scope>
    <source>
        <strain evidence="11 12">Ellin428</strain>
    </source>
</reference>
<dbReference type="PANTHER" id="PTHR42718:SF9">
    <property type="entry name" value="MAJOR FACILITATOR SUPERFAMILY MULTIDRUG TRANSPORTER MFSC"/>
    <property type="match status" value="1"/>
</dbReference>
<feature type="region of interest" description="Disordered" evidence="8">
    <location>
        <begin position="425"/>
        <end position="487"/>
    </location>
</feature>
<dbReference type="SUPFAM" id="SSF103473">
    <property type="entry name" value="MFS general substrate transporter"/>
    <property type="match status" value="1"/>
</dbReference>
<dbReference type="eggNOG" id="COG2814">
    <property type="taxonomic scope" value="Bacteria"/>
</dbReference>
<keyword evidence="12" id="KW-1185">Reference proteome</keyword>
<dbReference type="NCBIfam" id="TIGR00711">
    <property type="entry name" value="efflux_EmrB"/>
    <property type="match status" value="1"/>
</dbReference>
<feature type="domain" description="Major facilitator superfamily (MFS) profile" evidence="10">
    <location>
        <begin position="28"/>
        <end position="487"/>
    </location>
</feature>
<accession>B4D6M0</accession>
<feature type="compositionally biased region" description="Low complexity" evidence="8">
    <location>
        <begin position="464"/>
        <end position="474"/>
    </location>
</feature>
<keyword evidence="6 9" id="KW-1133">Transmembrane helix</keyword>
<proteinExistence type="inferred from homology"/>
<evidence type="ECO:0000256" key="2">
    <source>
        <dbReference type="ARBA" id="ARBA00008537"/>
    </source>
</evidence>
<feature type="transmembrane region" description="Helical" evidence="9">
    <location>
        <begin position="26"/>
        <end position="46"/>
    </location>
</feature>
<comment type="subcellular location">
    <subcellularLocation>
        <location evidence="1">Cell membrane</location>
        <topology evidence="1">Multi-pass membrane protein</topology>
    </subcellularLocation>
</comment>
<feature type="transmembrane region" description="Helical" evidence="9">
    <location>
        <begin position="381"/>
        <end position="403"/>
    </location>
</feature>
<sequence length="487" mass="51823">MSSALAHLRYSSPLAERAAQQGWIKWAIAITVALGAILEVIDVSIVNVALPHMQGNLGATLSEIGWVITGYSMANVVIIPLTAWLDDRFGRKNYFIFSLIAFVLASILCGLATSLPMLIFARVLQGLGGGSMLGKAQSILFQTFSKAEQGAAQAAFGLAVIMGPAIGPTLGGYLTDALNWRWIFFINIPFGIIAVILAVTFLPLDDQTPHQHKSVDWIGIALMTAGLASLQVILEEGQQDDWFASRFICIMAATSVLSLIAFTFWELHIEHPAVDLRVLRYQSVAAGSAYSIILGAGLYGALFAIPIFAQNNLRFTAQQTGELMIPSAIASGVAMILTGKLIGRFGPRLLIAAGSVVTAGVMFSLATINPDTGAGDLFWPLVFRGLGSAMMFLPLSIATLGSVPKHEVPAASGFYNLTRQLGRQPRHRHSHHHAFHVARPSTARLSSSASRRSATKPCTASMRSPAFSSGSAPAPTMPSIAPSAPST</sequence>
<dbReference type="RefSeq" id="WP_006981881.1">
    <property type="nucleotide sequence ID" value="NZ_ABVL01000016.1"/>
</dbReference>
<dbReference type="GO" id="GO:0005886">
    <property type="term" value="C:plasma membrane"/>
    <property type="evidence" value="ECO:0007669"/>
    <property type="project" value="UniProtKB-SubCell"/>
</dbReference>
<dbReference type="PROSITE" id="PS50850">
    <property type="entry name" value="MFS"/>
    <property type="match status" value="1"/>
</dbReference>
<feature type="transmembrane region" description="Helical" evidence="9">
    <location>
        <begin position="214"/>
        <end position="233"/>
    </location>
</feature>
<evidence type="ECO:0000256" key="9">
    <source>
        <dbReference type="SAM" id="Phobius"/>
    </source>
</evidence>
<dbReference type="STRING" id="497964.CfE428DRAFT_4560"/>
<dbReference type="Gene3D" id="1.20.1720.10">
    <property type="entry name" value="Multidrug resistance protein D"/>
    <property type="match status" value="1"/>
</dbReference>
<feature type="transmembrane region" description="Helical" evidence="9">
    <location>
        <begin position="66"/>
        <end position="85"/>
    </location>
</feature>
<dbReference type="Proteomes" id="UP000005824">
    <property type="component" value="Unassembled WGS sequence"/>
</dbReference>
<dbReference type="InterPro" id="IPR011701">
    <property type="entry name" value="MFS"/>
</dbReference>
<evidence type="ECO:0000256" key="5">
    <source>
        <dbReference type="ARBA" id="ARBA00022692"/>
    </source>
</evidence>
<dbReference type="InterPro" id="IPR036259">
    <property type="entry name" value="MFS_trans_sf"/>
</dbReference>
<keyword evidence="7 9" id="KW-0472">Membrane</keyword>